<accession>A0A072PT09</accession>
<evidence type="ECO:0000313" key="7">
    <source>
        <dbReference type="EMBL" id="KEF63224.1"/>
    </source>
</evidence>
<dbReference type="Pfam" id="PF22691">
    <property type="entry name" value="Thiolase_C_1"/>
    <property type="match status" value="1"/>
</dbReference>
<dbReference type="InterPro" id="IPR055140">
    <property type="entry name" value="Thiolase_C_2"/>
</dbReference>
<evidence type="ECO:0000256" key="5">
    <source>
        <dbReference type="ARBA" id="ARBA00032316"/>
    </source>
</evidence>
<dbReference type="PANTHER" id="PTHR42870">
    <property type="entry name" value="ACETYL-COA C-ACETYLTRANSFERASE"/>
    <property type="match status" value="1"/>
</dbReference>
<dbReference type="Gene3D" id="3.40.47.10">
    <property type="match status" value="1"/>
</dbReference>
<dbReference type="AlphaFoldDB" id="A0A072PT09"/>
<keyword evidence="8" id="KW-1185">Reference proteome</keyword>
<feature type="domain" description="Thiolase C-terminal" evidence="6">
    <location>
        <begin position="288"/>
        <end position="418"/>
    </location>
</feature>
<keyword evidence="2" id="KW-0813">Transport</keyword>
<organism evidence="7 8">
    <name type="scientific">Exophiala aquamarina CBS 119918</name>
    <dbReference type="NCBI Taxonomy" id="1182545"/>
    <lineage>
        <taxon>Eukaryota</taxon>
        <taxon>Fungi</taxon>
        <taxon>Dikarya</taxon>
        <taxon>Ascomycota</taxon>
        <taxon>Pezizomycotina</taxon>
        <taxon>Eurotiomycetes</taxon>
        <taxon>Chaetothyriomycetidae</taxon>
        <taxon>Chaetothyriales</taxon>
        <taxon>Herpotrichiellaceae</taxon>
        <taxon>Exophiala</taxon>
    </lineage>
</organism>
<protein>
    <recommendedName>
        <fullName evidence="1">propanoyl-CoA C-acyltransferase</fullName>
        <ecNumber evidence="1">2.3.1.176</ecNumber>
    </recommendedName>
    <alternativeName>
        <fullName evidence="5">Propanoyl-CoA C-acyltransferase</fullName>
    </alternativeName>
</protein>
<evidence type="ECO:0000313" key="8">
    <source>
        <dbReference type="Proteomes" id="UP000027920"/>
    </source>
</evidence>
<dbReference type="GO" id="GO:0008289">
    <property type="term" value="F:lipid binding"/>
    <property type="evidence" value="ECO:0007669"/>
    <property type="project" value="UniProtKB-KW"/>
</dbReference>
<dbReference type="GO" id="GO:0006869">
    <property type="term" value="P:lipid transport"/>
    <property type="evidence" value="ECO:0007669"/>
    <property type="project" value="UniProtKB-KW"/>
</dbReference>
<evidence type="ECO:0000256" key="1">
    <source>
        <dbReference type="ARBA" id="ARBA00012352"/>
    </source>
</evidence>
<dbReference type="VEuPathDB" id="FungiDB:A1O9_01201"/>
<keyword evidence="3" id="KW-0445">Lipid transport</keyword>
<evidence type="ECO:0000256" key="4">
    <source>
        <dbReference type="ARBA" id="ARBA00023121"/>
    </source>
</evidence>
<dbReference type="RefSeq" id="XP_013265814.1">
    <property type="nucleotide sequence ID" value="XM_013410360.1"/>
</dbReference>
<comment type="caution">
    <text evidence="7">The sequence shown here is derived from an EMBL/GenBank/DDBJ whole genome shotgun (WGS) entry which is preliminary data.</text>
</comment>
<evidence type="ECO:0000259" key="6">
    <source>
        <dbReference type="Pfam" id="PF22691"/>
    </source>
</evidence>
<sequence>MLPENPKPRPAYVLGVGMTKFIKPRGKVDYPELGYEAGIKALLDAQITYADVNAGVACYVYGDSTSGQRVFYQLGMTGIPIWNVNNNCSTGSSGIVLARGMVGADWFAGGKMDCVMVIGFEKMFPGSLKTFWDDRTSPSALSSAMMEKEKGKRTGPPAALKFGDAGREYADKFVEHPWHTTVPVADTVFRYGALPSDFAEIARINHEHSSRNPYSQFNDVYTLEQIQSSPVIHDLLTKLQCCPTSDGAAAAIIVSQSFLDARPHLRDQAILIAGQGMTTDTTSLFSGSAMDRVGYQMSKLAAENAFKEAGIRPADCKVCELHDCFSANEMITIDSLGLCKPGKAHEMVRSGDITYGGKMVINPSGGLISKGHPLGATGLAQCAELTWQLRGWANNRFVKSEFALQHNLGLGGAAVVTIYKRADGKPNEAVSDEVIGRKNSLGYNPAVVAKVFTREEADRVRSFTSNHALGDTEKTLRARM</sequence>
<dbReference type="HOGENOM" id="CLU_035425_0_1_1"/>
<name>A0A072PT09_9EURO</name>
<dbReference type="SUPFAM" id="SSF53901">
    <property type="entry name" value="Thiolase-like"/>
    <property type="match status" value="1"/>
</dbReference>
<dbReference type="GO" id="GO:0016747">
    <property type="term" value="F:acyltransferase activity, transferring groups other than amino-acyl groups"/>
    <property type="evidence" value="ECO:0007669"/>
    <property type="project" value="InterPro"/>
</dbReference>
<dbReference type="STRING" id="1182545.A0A072PT09"/>
<dbReference type="PROSITE" id="PS00737">
    <property type="entry name" value="THIOLASE_2"/>
    <property type="match status" value="1"/>
</dbReference>
<dbReference type="GeneID" id="25276148"/>
<dbReference type="OrthoDB" id="542135at2759"/>
<dbReference type="NCBIfam" id="NF006102">
    <property type="entry name" value="PRK08256.1"/>
    <property type="match status" value="1"/>
</dbReference>
<dbReference type="CDD" id="cd00829">
    <property type="entry name" value="SCP-x_thiolase"/>
    <property type="match status" value="1"/>
</dbReference>
<evidence type="ECO:0000256" key="3">
    <source>
        <dbReference type="ARBA" id="ARBA00023055"/>
    </source>
</evidence>
<dbReference type="Proteomes" id="UP000027920">
    <property type="component" value="Unassembled WGS sequence"/>
</dbReference>
<dbReference type="InterPro" id="IPR016039">
    <property type="entry name" value="Thiolase-like"/>
</dbReference>
<proteinExistence type="predicted"/>
<dbReference type="PANTHER" id="PTHR42870:SF1">
    <property type="entry name" value="NON-SPECIFIC LIPID-TRANSFER PROTEIN-LIKE 2"/>
    <property type="match status" value="1"/>
</dbReference>
<dbReference type="EC" id="2.3.1.176" evidence="1"/>
<evidence type="ECO:0000256" key="2">
    <source>
        <dbReference type="ARBA" id="ARBA00022448"/>
    </source>
</evidence>
<keyword evidence="4" id="KW-0446">Lipid-binding</keyword>
<gene>
    <name evidence="7" type="ORF">A1O9_01201</name>
</gene>
<dbReference type="EMBL" id="AMGV01000001">
    <property type="protein sequence ID" value="KEF63224.1"/>
    <property type="molecule type" value="Genomic_DNA"/>
</dbReference>
<reference evidence="7 8" key="1">
    <citation type="submission" date="2013-03" db="EMBL/GenBank/DDBJ databases">
        <title>The Genome Sequence of Exophiala aquamarina CBS 119918.</title>
        <authorList>
            <consortium name="The Broad Institute Genomics Platform"/>
            <person name="Cuomo C."/>
            <person name="de Hoog S."/>
            <person name="Gorbushina A."/>
            <person name="Walker B."/>
            <person name="Young S.K."/>
            <person name="Zeng Q."/>
            <person name="Gargeya S."/>
            <person name="Fitzgerald M."/>
            <person name="Haas B."/>
            <person name="Abouelleil A."/>
            <person name="Allen A.W."/>
            <person name="Alvarado L."/>
            <person name="Arachchi H.M."/>
            <person name="Berlin A.M."/>
            <person name="Chapman S.B."/>
            <person name="Gainer-Dewar J."/>
            <person name="Goldberg J."/>
            <person name="Griggs A."/>
            <person name="Gujja S."/>
            <person name="Hansen M."/>
            <person name="Howarth C."/>
            <person name="Imamovic A."/>
            <person name="Ireland A."/>
            <person name="Larimer J."/>
            <person name="McCowan C."/>
            <person name="Murphy C."/>
            <person name="Pearson M."/>
            <person name="Poon T.W."/>
            <person name="Priest M."/>
            <person name="Roberts A."/>
            <person name="Saif S."/>
            <person name="Shea T."/>
            <person name="Sisk P."/>
            <person name="Sykes S."/>
            <person name="Wortman J."/>
            <person name="Nusbaum C."/>
            <person name="Birren B."/>
        </authorList>
    </citation>
    <scope>NUCLEOTIDE SEQUENCE [LARGE SCALE GENOMIC DNA]</scope>
    <source>
        <strain evidence="7 8">CBS 119918</strain>
    </source>
</reference>
<dbReference type="InterPro" id="IPR020613">
    <property type="entry name" value="Thiolase_CS"/>
</dbReference>